<name>A0ACC3MBD9_9PEZI</name>
<dbReference type="EMBL" id="JAUTXU010000352">
    <property type="protein sequence ID" value="KAK3684344.1"/>
    <property type="molecule type" value="Genomic_DNA"/>
</dbReference>
<evidence type="ECO:0000313" key="1">
    <source>
        <dbReference type="EMBL" id="KAK3684344.1"/>
    </source>
</evidence>
<reference evidence="1" key="1">
    <citation type="submission" date="2023-07" db="EMBL/GenBank/DDBJ databases">
        <title>Black Yeasts Isolated from many extreme environments.</title>
        <authorList>
            <person name="Coleine C."/>
            <person name="Stajich J.E."/>
            <person name="Selbmann L."/>
        </authorList>
    </citation>
    <scope>NUCLEOTIDE SEQUENCE</scope>
    <source>
        <strain evidence="1">CCFEE 5714</strain>
    </source>
</reference>
<sequence length="503" mass="55895">MAPIRACEQCRSAKAKCDLIRPTCGRCSQRNLTCSGPAESGFLFLAENEVAQRNSMLARRPRSLGQGQIVATSSSSQTAEDPQPYGVPTEGSRKLYYWLNDTALAEVPGPLKRDTETRAVERFFLDWTLNPTNDGVTPGYMHGLPLLYASAAPGSVLWHAVRAVAFADLKDYDRGSFSLKARENYGGALTRMRSIAEDSRKLAEDRILAALLLIDNFEAIYLSRLEPLGAHKNAIAHALDVRGEEQFYDRSRFELWRIATLRLQAMQIIQREEPDDRQLAWISKLNTSLPDMHICADVMRMVILCAAARKLVESGAAVGVEEAVQLADTMQELIASMEVWTVELAGVWRPQDIGSGRIAGSGANVALPLWPGLPVLRYNDLWLAYKWNFHVASQIVLRESLVETLEYSAQLQQYLEPDPRIQEQVDAVVRLSADIVASLPPLLGLVHEPSHRGILREAQGKMAGRFFAVCALRVIERSSFASLEQKETATGVLRWLDEVHGLA</sequence>
<keyword evidence="2" id="KW-1185">Reference proteome</keyword>
<proteinExistence type="predicted"/>
<organism evidence="1 2">
    <name type="scientific">Vermiconidia calcicola</name>
    <dbReference type="NCBI Taxonomy" id="1690605"/>
    <lineage>
        <taxon>Eukaryota</taxon>
        <taxon>Fungi</taxon>
        <taxon>Dikarya</taxon>
        <taxon>Ascomycota</taxon>
        <taxon>Pezizomycotina</taxon>
        <taxon>Dothideomycetes</taxon>
        <taxon>Dothideomycetidae</taxon>
        <taxon>Mycosphaerellales</taxon>
        <taxon>Extremaceae</taxon>
        <taxon>Vermiconidia</taxon>
    </lineage>
</organism>
<comment type="caution">
    <text evidence="1">The sequence shown here is derived from an EMBL/GenBank/DDBJ whole genome shotgun (WGS) entry which is preliminary data.</text>
</comment>
<accession>A0ACC3MBD9</accession>
<evidence type="ECO:0000313" key="2">
    <source>
        <dbReference type="Proteomes" id="UP001281147"/>
    </source>
</evidence>
<protein>
    <submittedName>
        <fullName evidence="1">Uncharacterized protein</fullName>
    </submittedName>
</protein>
<gene>
    <name evidence="1" type="ORF">LTR37_020372</name>
</gene>
<dbReference type="Proteomes" id="UP001281147">
    <property type="component" value="Unassembled WGS sequence"/>
</dbReference>